<feature type="binding site" evidence="14">
    <location>
        <position position="118"/>
    </location>
    <ligand>
        <name>D-threo-isocitrate</name>
        <dbReference type="ChEBI" id="CHEBI:15562"/>
    </ligand>
</feature>
<evidence type="ECO:0000259" key="20">
    <source>
        <dbReference type="SMART" id="SM01329"/>
    </source>
</evidence>
<keyword evidence="7 19" id="KW-0816">Tricarboxylic acid cycle</keyword>
<feature type="binding site" evidence="16">
    <location>
        <position position="321"/>
    </location>
    <ligand>
        <name>Mg(2+)</name>
        <dbReference type="ChEBI" id="CHEBI:18420"/>
    </ligand>
</feature>
<dbReference type="GO" id="GO:0006099">
    <property type="term" value="P:tricarboxylic acid cycle"/>
    <property type="evidence" value="ECO:0007669"/>
    <property type="project" value="UniProtKB-UniRule"/>
</dbReference>
<evidence type="ECO:0000256" key="6">
    <source>
        <dbReference type="ARBA" id="ARBA00022435"/>
    </source>
</evidence>
<dbReference type="Gene3D" id="3.40.718.10">
    <property type="entry name" value="Isopropylmalate Dehydrogenase"/>
    <property type="match status" value="1"/>
</dbReference>
<dbReference type="SMART" id="SM01329">
    <property type="entry name" value="Iso_dh"/>
    <property type="match status" value="1"/>
</dbReference>
<dbReference type="PROSITE" id="PS00470">
    <property type="entry name" value="IDH_IMDH"/>
    <property type="match status" value="1"/>
</dbReference>
<evidence type="ECO:0000256" key="3">
    <source>
        <dbReference type="ARBA" id="ARBA00011738"/>
    </source>
</evidence>
<dbReference type="Pfam" id="PF00180">
    <property type="entry name" value="Iso_dh"/>
    <property type="match status" value="1"/>
</dbReference>
<feature type="modified residue" description="N6-succinyllysine" evidence="18">
    <location>
        <position position="99"/>
    </location>
</feature>
<evidence type="ECO:0000256" key="15">
    <source>
        <dbReference type="PIRSR" id="PIRSR604439-2"/>
    </source>
</evidence>
<organism evidence="21 22">
    <name type="scientific">Ornatilinea apprima</name>
    <dbReference type="NCBI Taxonomy" id="1134406"/>
    <lineage>
        <taxon>Bacteria</taxon>
        <taxon>Bacillati</taxon>
        <taxon>Chloroflexota</taxon>
        <taxon>Anaerolineae</taxon>
        <taxon>Anaerolineales</taxon>
        <taxon>Anaerolineaceae</taxon>
        <taxon>Ornatilinea</taxon>
    </lineage>
</organism>
<dbReference type="InterPro" id="IPR004439">
    <property type="entry name" value="Isocitrate_DH_NADP_dimer_prok"/>
</dbReference>
<dbReference type="InterPro" id="IPR019818">
    <property type="entry name" value="IsoCit/isopropylmalate_DH_CS"/>
</dbReference>
<dbReference type="Proteomes" id="UP000050417">
    <property type="component" value="Unassembled WGS sequence"/>
</dbReference>
<feature type="binding site" evidence="14">
    <location>
        <position position="112"/>
    </location>
    <ligand>
        <name>D-threo-isocitrate</name>
        <dbReference type="ChEBI" id="CHEBI:15562"/>
    </ligand>
</feature>
<evidence type="ECO:0000256" key="2">
    <source>
        <dbReference type="ARBA" id="ARBA00007769"/>
    </source>
</evidence>
<dbReference type="PATRIC" id="fig|1134406.4.peg.4125"/>
<evidence type="ECO:0000256" key="10">
    <source>
        <dbReference type="ARBA" id="ARBA00022857"/>
    </source>
</evidence>
<keyword evidence="10 15" id="KW-0521">NADP</keyword>
<feature type="site" description="Critical for catalysis" evidence="17">
    <location>
        <position position="231"/>
    </location>
</feature>
<evidence type="ECO:0000256" key="11">
    <source>
        <dbReference type="ARBA" id="ARBA00023002"/>
    </source>
</evidence>
<dbReference type="SUPFAM" id="SSF53659">
    <property type="entry name" value="Isocitrate/Isopropylmalate dehydrogenase-like"/>
    <property type="match status" value="1"/>
</dbReference>
<dbReference type="GO" id="GO:0000287">
    <property type="term" value="F:magnesium ion binding"/>
    <property type="evidence" value="ECO:0007669"/>
    <property type="project" value="InterPro"/>
</dbReference>
<dbReference type="NCBIfam" id="TIGR00183">
    <property type="entry name" value="prok_nadp_idh"/>
    <property type="match status" value="1"/>
</dbReference>
<reference evidence="21 22" key="1">
    <citation type="submission" date="2015-07" db="EMBL/GenBank/DDBJ databases">
        <title>Genome sequence of Ornatilinea apprima DSM 23815.</title>
        <authorList>
            <person name="Hemp J."/>
            <person name="Ward L.M."/>
            <person name="Pace L.A."/>
            <person name="Fischer W.W."/>
        </authorList>
    </citation>
    <scope>NUCLEOTIDE SEQUENCE [LARGE SCALE GENOMIC DNA]</scope>
    <source>
        <strain evidence="21 22">P3M-1</strain>
    </source>
</reference>
<protein>
    <recommendedName>
        <fullName evidence="5 19">Isocitrate dehydrogenase [NADP]</fullName>
        <ecNumber evidence="4 19">1.1.1.42</ecNumber>
    </recommendedName>
</protein>
<accession>A0A0P6XV45</accession>
<keyword evidence="9 16" id="KW-0460">Magnesium</keyword>
<feature type="binding site" evidence="15">
    <location>
        <position position="411"/>
    </location>
    <ligand>
        <name>NADP(+)</name>
        <dbReference type="ChEBI" id="CHEBI:58349"/>
    </ligand>
</feature>
<feature type="domain" description="Isopropylmalate dehydrogenase-like" evidence="20">
    <location>
        <begin position="29"/>
        <end position="428"/>
    </location>
</feature>
<feature type="binding site" evidence="14">
    <location>
        <position position="128"/>
    </location>
    <ligand>
        <name>D-threo-isocitrate</name>
        <dbReference type="ChEBI" id="CHEBI:15562"/>
    </ligand>
</feature>
<comment type="similarity">
    <text evidence="2">Belongs to the isocitrate and isopropylmalate dehydrogenases family.</text>
</comment>
<evidence type="ECO:0000313" key="22">
    <source>
        <dbReference type="Proteomes" id="UP000050417"/>
    </source>
</evidence>
<evidence type="ECO:0000256" key="19">
    <source>
        <dbReference type="RuleBase" id="RU004446"/>
    </source>
</evidence>
<dbReference type="OrthoDB" id="9806254at2"/>
<comment type="cofactor">
    <cofactor evidence="16">
        <name>Mg(2+)</name>
        <dbReference type="ChEBI" id="CHEBI:18420"/>
    </cofactor>
    <cofactor evidence="16">
        <name>Mn(2+)</name>
        <dbReference type="ChEBI" id="CHEBI:29035"/>
    </cofactor>
    <text evidence="16">Binds 1 Mg(2+) or Mn(2+) ion per subunit.</text>
</comment>
<evidence type="ECO:0000256" key="18">
    <source>
        <dbReference type="PIRSR" id="PIRSR604439-5"/>
    </source>
</evidence>
<keyword evidence="8 19" id="KW-0479">Metal-binding</keyword>
<feature type="binding site" evidence="15">
    <location>
        <position position="368"/>
    </location>
    <ligand>
        <name>NADP(+)</name>
        <dbReference type="ChEBI" id="CHEBI:58349"/>
    </ligand>
</feature>
<dbReference type="GO" id="GO:0006097">
    <property type="term" value="P:glyoxylate cycle"/>
    <property type="evidence" value="ECO:0007669"/>
    <property type="project" value="UniProtKB-KW"/>
</dbReference>
<evidence type="ECO:0000256" key="12">
    <source>
        <dbReference type="ARBA" id="ARBA00023211"/>
    </source>
</evidence>
<comment type="catalytic activity">
    <reaction evidence="13">
        <text>D-threo-isocitrate + NADP(+) = 2-oxoglutarate + CO2 + NADPH</text>
        <dbReference type="Rhea" id="RHEA:19629"/>
        <dbReference type="ChEBI" id="CHEBI:15562"/>
        <dbReference type="ChEBI" id="CHEBI:16526"/>
        <dbReference type="ChEBI" id="CHEBI:16810"/>
        <dbReference type="ChEBI" id="CHEBI:57783"/>
        <dbReference type="ChEBI" id="CHEBI:58349"/>
        <dbReference type="EC" id="1.1.1.42"/>
    </reaction>
</comment>
<gene>
    <name evidence="21" type="ORF">ADN00_09435</name>
</gene>
<dbReference type="RefSeq" id="WP_075062740.1">
    <property type="nucleotide sequence ID" value="NZ_LGCL01000023.1"/>
</dbReference>
<dbReference type="InterPro" id="IPR024084">
    <property type="entry name" value="IsoPropMal-DH-like_dom"/>
</dbReference>
<feature type="modified residue" description="N6-acetyllysine" evidence="18">
    <location>
        <position position="141"/>
    </location>
</feature>
<dbReference type="PANTHER" id="PTHR43504">
    <property type="entry name" value="ISOCITRATE DEHYDROGENASE [NADP]"/>
    <property type="match status" value="1"/>
</dbReference>
<dbReference type="GO" id="GO:0004450">
    <property type="term" value="F:isocitrate dehydrogenase (NADP+) activity"/>
    <property type="evidence" value="ECO:0007669"/>
    <property type="project" value="UniProtKB-UniRule"/>
</dbReference>
<dbReference type="EMBL" id="LGCL01000023">
    <property type="protein sequence ID" value="KPL77332.1"/>
    <property type="molecule type" value="Genomic_DNA"/>
</dbReference>
<evidence type="ECO:0000256" key="14">
    <source>
        <dbReference type="PIRSR" id="PIRSR604439-1"/>
    </source>
</evidence>
<evidence type="ECO:0000256" key="16">
    <source>
        <dbReference type="PIRSR" id="PIRSR604439-3"/>
    </source>
</evidence>
<feature type="binding site" evidence="14">
    <location>
        <position position="114"/>
    </location>
    <ligand>
        <name>D-threo-isocitrate</name>
        <dbReference type="ChEBI" id="CHEBI:15562"/>
    </ligand>
</feature>
<evidence type="ECO:0000256" key="1">
    <source>
        <dbReference type="ARBA" id="ARBA00001936"/>
    </source>
</evidence>
<dbReference type="NCBIfam" id="NF005425">
    <property type="entry name" value="PRK07006.1"/>
    <property type="match status" value="1"/>
</dbReference>
<evidence type="ECO:0000256" key="5">
    <source>
        <dbReference type="ARBA" id="ARBA00019562"/>
    </source>
</evidence>
<feature type="modified residue" description="Phosphoserine" evidence="18">
    <location>
        <position position="112"/>
    </location>
</feature>
<keyword evidence="11 21" id="KW-0560">Oxidoreductase</keyword>
<evidence type="ECO:0000313" key="21">
    <source>
        <dbReference type="EMBL" id="KPL77332.1"/>
    </source>
</evidence>
<evidence type="ECO:0000256" key="7">
    <source>
        <dbReference type="ARBA" id="ARBA00022532"/>
    </source>
</evidence>
<dbReference type="GO" id="GO:0051287">
    <property type="term" value="F:NAD binding"/>
    <property type="evidence" value="ECO:0007669"/>
    <property type="project" value="InterPro"/>
</dbReference>
<evidence type="ECO:0000256" key="17">
    <source>
        <dbReference type="PIRSR" id="PIRSR604439-4"/>
    </source>
</evidence>
<evidence type="ECO:0000256" key="9">
    <source>
        <dbReference type="ARBA" id="ARBA00022842"/>
    </source>
</evidence>
<feature type="binding site" evidence="14">
    <location>
        <position position="152"/>
    </location>
    <ligand>
        <name>D-threo-isocitrate</name>
        <dbReference type="ChEBI" id="CHEBI:15562"/>
    </ligand>
</feature>
<comment type="subunit">
    <text evidence="3">Homodimer.</text>
</comment>
<comment type="cofactor">
    <cofactor evidence="1">
        <name>Mn(2+)</name>
        <dbReference type="ChEBI" id="CHEBI:29035"/>
    </cofactor>
</comment>
<dbReference type="EC" id="1.1.1.42" evidence="4 19"/>
<dbReference type="PANTHER" id="PTHR43504:SF1">
    <property type="entry name" value="ISOCITRATE DEHYDROGENASE [NADP]"/>
    <property type="match status" value="1"/>
</dbReference>
<sequence length="433" mass="48081">MSQPFFSPPFDAQPVTKPGDQLLVPDYPIIPFIEGDGIGRDIWRAARRVMDAAVEVAYGKQRKLGWMEVLAGEKANQLMQAWLPLETLEAFKTYKIGIKGPLTTPVGGGMRSLNVTLRKELDLFVCQRPVRYYQGVPSPVKNPQDVDMVVFRENTEDIYTGIEFQSGSEENERFLTLLKEHFPAEYAKIRFPGSSSVGIKPISKEGSQRLVRAAIRWALENQRRRVTLAHKGNIMKFTEGSFRAWGYDLAESEFGGRVYTQRAWEQTRKQAGEEAANAEMQRALSDGKLYVNDMIADIVFEATITRPRDFDVIATMNLNGDYLSDGLAAQVGGVGIAPGANINYDSGVAVFEATHGTAPLFADKDMANPCSLLLSGEMMLRYLGWREAAGLVVKGIEGALTAKTVTFDFERLMDGAVRLSTSEFATAIIQHMR</sequence>
<evidence type="ECO:0000256" key="13">
    <source>
        <dbReference type="ARBA" id="ARBA00023554"/>
    </source>
</evidence>
<dbReference type="AlphaFoldDB" id="A0A0P6XV45"/>
<proteinExistence type="inferred from homology"/>
<comment type="caution">
    <text evidence="21">The sequence shown here is derived from an EMBL/GenBank/DDBJ whole genome shotgun (WGS) entry which is preliminary data.</text>
</comment>
<keyword evidence="6 19" id="KW-0329">Glyoxylate bypass</keyword>
<evidence type="ECO:0000256" key="4">
    <source>
        <dbReference type="ARBA" id="ARBA00013013"/>
    </source>
</evidence>
<dbReference type="STRING" id="1134406.ADN00_09435"/>
<keyword evidence="22" id="KW-1185">Reference proteome</keyword>
<name>A0A0P6XV45_9CHLR</name>
<feature type="site" description="Critical for catalysis" evidence="17">
    <location>
        <position position="159"/>
    </location>
</feature>
<evidence type="ECO:0000256" key="8">
    <source>
        <dbReference type="ARBA" id="ARBA00022723"/>
    </source>
</evidence>
<keyword evidence="12 16" id="KW-0464">Manganese</keyword>
<feature type="binding site" evidence="15">
    <location>
        <position position="103"/>
    </location>
    <ligand>
        <name>NADP(+)</name>
        <dbReference type="ChEBI" id="CHEBI:58349"/>
    </ligand>
</feature>